<protein>
    <submittedName>
        <fullName evidence="1">Uncharacterized protein</fullName>
    </submittedName>
</protein>
<proteinExistence type="predicted"/>
<gene>
    <name evidence="1" type="ORF">ACG33_13090</name>
</gene>
<dbReference type="AlphaFoldDB" id="A0A127FE23"/>
<accession>A0A127FE23</accession>
<evidence type="ECO:0000313" key="2">
    <source>
        <dbReference type="Proteomes" id="UP000070250"/>
    </source>
</evidence>
<dbReference type="Proteomes" id="UP000070250">
    <property type="component" value="Chromosome"/>
</dbReference>
<dbReference type="EMBL" id="CP011971">
    <property type="protein sequence ID" value="AMN48015.1"/>
    <property type="molecule type" value="Genomic_DNA"/>
</dbReference>
<keyword evidence="2" id="KW-1185">Reference proteome</keyword>
<organism evidence="1 2">
    <name type="scientific">Steroidobacter denitrificans</name>
    <dbReference type="NCBI Taxonomy" id="465721"/>
    <lineage>
        <taxon>Bacteria</taxon>
        <taxon>Pseudomonadati</taxon>
        <taxon>Pseudomonadota</taxon>
        <taxon>Gammaproteobacteria</taxon>
        <taxon>Steroidobacterales</taxon>
        <taxon>Steroidobacteraceae</taxon>
        <taxon>Steroidobacter</taxon>
    </lineage>
</organism>
<reference evidence="1 2" key="1">
    <citation type="submission" date="2015-06" db="EMBL/GenBank/DDBJ databases">
        <title>A Comprehensive Approach to Explore the Metabolic and Phylogenetic Diversity of Bacterial Steroid Degradation in the Environment: Testosterone as an Example.</title>
        <authorList>
            <person name="Yang F.-C."/>
            <person name="Chen Y.-L."/>
            <person name="Yu C.-P."/>
            <person name="Tang S.-L."/>
            <person name="Wang P.-H."/>
            <person name="Ismail W."/>
            <person name="Wang C.-H."/>
            <person name="Yang C.-Y."/>
            <person name="Chiang Y.-R."/>
        </authorList>
    </citation>
    <scope>NUCLEOTIDE SEQUENCE [LARGE SCALE GENOMIC DNA]</scope>
    <source>
        <strain evidence="1 2">DSM 18526</strain>
    </source>
</reference>
<sequence>MDLFMDLNVLAAGGFRWTALERRVEENLPHDNDLQRFLAVRGIPRIDEVERVMGTAPGR</sequence>
<evidence type="ECO:0000313" key="1">
    <source>
        <dbReference type="EMBL" id="AMN48015.1"/>
    </source>
</evidence>
<name>A0A127FE23_STEDE</name>
<dbReference type="KEGG" id="sdf:ACG33_13090"/>